<evidence type="ECO:0000256" key="5">
    <source>
        <dbReference type="ARBA" id="ARBA00022729"/>
    </source>
</evidence>
<comment type="similarity">
    <text evidence="2">Belongs to the resistin/FIZZ family.</text>
</comment>
<dbReference type="GO" id="GO:0005179">
    <property type="term" value="F:hormone activity"/>
    <property type="evidence" value="ECO:0007669"/>
    <property type="project" value="UniProtKB-KW"/>
</dbReference>
<protein>
    <recommendedName>
        <fullName evidence="9">Resistin</fullName>
    </recommendedName>
</protein>
<organism evidence="7 8">
    <name type="scientific">Pyxicephalus adspersus</name>
    <name type="common">African bullfrog</name>
    <dbReference type="NCBI Taxonomy" id="30357"/>
    <lineage>
        <taxon>Eukaryota</taxon>
        <taxon>Metazoa</taxon>
        <taxon>Chordata</taxon>
        <taxon>Craniata</taxon>
        <taxon>Vertebrata</taxon>
        <taxon>Euteleostomi</taxon>
        <taxon>Amphibia</taxon>
        <taxon>Batrachia</taxon>
        <taxon>Anura</taxon>
        <taxon>Neobatrachia</taxon>
        <taxon>Ranoidea</taxon>
        <taxon>Pyxicephalidae</taxon>
        <taxon>Pyxicephalinae</taxon>
        <taxon>Pyxicephalus</taxon>
    </lineage>
</organism>
<reference evidence="7" key="1">
    <citation type="thesis" date="2020" institute="ProQuest LLC" country="789 East Eisenhower Parkway, Ann Arbor, MI, USA">
        <title>Comparative Genomics and Chromosome Evolution.</title>
        <authorList>
            <person name="Mudd A.B."/>
        </authorList>
    </citation>
    <scope>NUCLEOTIDE SEQUENCE</scope>
    <source>
        <strain evidence="7">1538</strain>
        <tissue evidence="7">Blood</tissue>
    </source>
</reference>
<evidence type="ECO:0000256" key="3">
    <source>
        <dbReference type="ARBA" id="ARBA00022525"/>
    </source>
</evidence>
<dbReference type="Pfam" id="PF06954">
    <property type="entry name" value="Resistin"/>
    <property type="match status" value="1"/>
</dbReference>
<sequence>MENSKIVCMSVNQRGAYATCPPDYSTTACACGSACGSWDIQSENTCHCQCANMDWTTARCCKITAK</sequence>
<dbReference type="EMBL" id="DYDO01000006">
    <property type="protein sequence ID" value="DBA23852.1"/>
    <property type="molecule type" value="Genomic_DNA"/>
</dbReference>
<evidence type="ECO:0000256" key="4">
    <source>
        <dbReference type="ARBA" id="ARBA00022702"/>
    </source>
</evidence>
<name>A0AAV3AIR4_PYXAD</name>
<dbReference type="Proteomes" id="UP001181693">
    <property type="component" value="Unassembled WGS sequence"/>
</dbReference>
<keyword evidence="4" id="KW-0372">Hormone</keyword>
<keyword evidence="5" id="KW-0732">Signal</keyword>
<evidence type="ECO:0000256" key="1">
    <source>
        <dbReference type="ARBA" id="ARBA00004613"/>
    </source>
</evidence>
<evidence type="ECO:0000313" key="7">
    <source>
        <dbReference type="EMBL" id="DBA23852.1"/>
    </source>
</evidence>
<keyword evidence="8" id="KW-1185">Reference proteome</keyword>
<dbReference type="InterPro" id="IPR036262">
    <property type="entry name" value="Resistin-like_sf"/>
</dbReference>
<keyword evidence="6" id="KW-1015">Disulfide bond</keyword>
<evidence type="ECO:0000256" key="6">
    <source>
        <dbReference type="ARBA" id="ARBA00023157"/>
    </source>
</evidence>
<gene>
    <name evidence="7" type="ORF">GDO54_014726</name>
</gene>
<dbReference type="Gene3D" id="2.60.40.4230">
    <property type="entry name" value="Resistin head domain"/>
    <property type="match status" value="1"/>
</dbReference>
<comment type="subcellular location">
    <subcellularLocation>
        <location evidence="1">Secreted</location>
    </subcellularLocation>
</comment>
<proteinExistence type="inferred from homology"/>
<dbReference type="GO" id="GO:0005615">
    <property type="term" value="C:extracellular space"/>
    <property type="evidence" value="ECO:0007669"/>
    <property type="project" value="TreeGrafter"/>
</dbReference>
<dbReference type="PANTHER" id="PTHR21101">
    <property type="entry name" value="RESISTIN"/>
    <property type="match status" value="1"/>
</dbReference>
<evidence type="ECO:0000256" key="2">
    <source>
        <dbReference type="ARBA" id="ARBA00007258"/>
    </source>
</evidence>
<keyword evidence="3" id="KW-0964">Secreted</keyword>
<evidence type="ECO:0000313" key="8">
    <source>
        <dbReference type="Proteomes" id="UP001181693"/>
    </source>
</evidence>
<dbReference type="FunFam" id="2.60.40.4230:FF:000001">
    <property type="entry name" value="Resistin-like beta"/>
    <property type="match status" value="1"/>
</dbReference>
<dbReference type="InterPro" id="IPR009714">
    <property type="entry name" value="RELM"/>
</dbReference>
<dbReference type="PANTHER" id="PTHR21101:SF12">
    <property type="entry name" value="RESISTIN"/>
    <property type="match status" value="1"/>
</dbReference>
<dbReference type="SUPFAM" id="SSF111423">
    <property type="entry name" value="Resistin"/>
    <property type="match status" value="1"/>
</dbReference>
<dbReference type="AlphaFoldDB" id="A0AAV3AIR4"/>
<comment type="caution">
    <text evidence="7">The sequence shown here is derived from an EMBL/GenBank/DDBJ whole genome shotgun (WGS) entry which is preliminary data.</text>
</comment>
<evidence type="ECO:0008006" key="9">
    <source>
        <dbReference type="Google" id="ProtNLM"/>
    </source>
</evidence>
<accession>A0AAV3AIR4</accession>